<keyword evidence="2" id="KW-1185">Reference proteome</keyword>
<proteinExistence type="predicted"/>
<dbReference type="Proteomes" id="UP001153292">
    <property type="component" value="Chromosome 1"/>
</dbReference>
<dbReference type="EMBL" id="OU963894">
    <property type="protein sequence ID" value="CAH0397048.1"/>
    <property type="molecule type" value="Genomic_DNA"/>
</dbReference>
<evidence type="ECO:0000313" key="2">
    <source>
        <dbReference type="Proteomes" id="UP001153292"/>
    </source>
</evidence>
<name>A0ABN8AP87_CHISP</name>
<gene>
    <name evidence="1" type="ORF">CHILSU_LOCUS107</name>
</gene>
<protein>
    <submittedName>
        <fullName evidence="1">Uncharacterized protein</fullName>
    </submittedName>
</protein>
<organism evidence="1 2">
    <name type="scientific">Chilo suppressalis</name>
    <name type="common">Asiatic rice borer moth</name>
    <dbReference type="NCBI Taxonomy" id="168631"/>
    <lineage>
        <taxon>Eukaryota</taxon>
        <taxon>Metazoa</taxon>
        <taxon>Ecdysozoa</taxon>
        <taxon>Arthropoda</taxon>
        <taxon>Hexapoda</taxon>
        <taxon>Insecta</taxon>
        <taxon>Pterygota</taxon>
        <taxon>Neoptera</taxon>
        <taxon>Endopterygota</taxon>
        <taxon>Lepidoptera</taxon>
        <taxon>Glossata</taxon>
        <taxon>Ditrysia</taxon>
        <taxon>Pyraloidea</taxon>
        <taxon>Crambidae</taxon>
        <taxon>Crambinae</taxon>
        <taxon>Chilo</taxon>
    </lineage>
</organism>
<accession>A0ABN8AP87</accession>
<dbReference type="PANTHER" id="PTHR46601:SF2">
    <property type="entry name" value="UBIQUITIN-LIKE PROTEASE FAMILY PROFILE DOMAIN-CONTAINING PROTEIN"/>
    <property type="match status" value="1"/>
</dbReference>
<sequence>MHQSNAVQTIKQRLTPEDELLHIDFSENYNCKYAEEIQSAHFGGSKIQLSLHTAVYYSTQSEPPNNYTASTSFCTVSENIRHDPVLICVHLHALINRIRQLSPNLKNLHILSDGPSTQYRNKSMFHLIATYLSKVLSVNSITWHYSERGHGKGAPDGVGGCIKRICDSCVARGQDVAWSIYEPHTIHARRLSCLECKAHEICHHVHVLNMQI</sequence>
<evidence type="ECO:0000313" key="1">
    <source>
        <dbReference type="EMBL" id="CAH0397048.1"/>
    </source>
</evidence>
<dbReference type="PANTHER" id="PTHR46601">
    <property type="entry name" value="ULP_PROTEASE DOMAIN-CONTAINING PROTEIN"/>
    <property type="match status" value="1"/>
</dbReference>
<reference evidence="1" key="1">
    <citation type="submission" date="2021-12" db="EMBL/GenBank/DDBJ databases">
        <authorList>
            <person name="King R."/>
        </authorList>
    </citation>
    <scope>NUCLEOTIDE SEQUENCE</scope>
</reference>